<feature type="compositionally biased region" description="Basic and acidic residues" evidence="1">
    <location>
        <begin position="204"/>
        <end position="215"/>
    </location>
</feature>
<sequence>MARIRERPERIGARDVRPDIVDAQRQAIAAIFDAEPPIGIGAAGAQPLRANRVADRSRRMADAGDRGQRRAGEARARIGIEVQVAAPDRTLLGRPDRPRGQIGGAIGVARRSAEFGIVHVSTGAAEDMRGALRAQPHRPDVPPAAERQVGNRVRAPVPVRSAQRRDARREIEAVAAHRGIPRDRGAALAPADAAAILVRRRLDSGAGRELRDGGRGRQQCAGSEGGFRKDVDHPAATLPWRRSSSARNMS</sequence>
<feature type="compositionally biased region" description="Basic and acidic residues" evidence="1">
    <location>
        <begin position="52"/>
        <end position="72"/>
    </location>
</feature>
<comment type="caution">
    <text evidence="2">The sequence shown here is derived from an EMBL/GenBank/DDBJ whole genome shotgun (WGS) entry which is preliminary data.</text>
</comment>
<reference evidence="2 3" key="1">
    <citation type="journal article" date="2017" name="Curr. Biol.">
        <title>Genome architecture and evolution of a unichromosomal asexual nematode.</title>
        <authorList>
            <person name="Fradin H."/>
            <person name="Zegar C."/>
            <person name="Gutwein M."/>
            <person name="Lucas J."/>
            <person name="Kovtun M."/>
            <person name="Corcoran D."/>
            <person name="Baugh L.R."/>
            <person name="Kiontke K."/>
            <person name="Gunsalus K."/>
            <person name="Fitch D.H."/>
            <person name="Piano F."/>
        </authorList>
    </citation>
    <scope>NUCLEOTIDE SEQUENCE [LARGE SCALE GENOMIC DNA]</scope>
    <source>
        <strain evidence="2">PF1309</strain>
    </source>
</reference>
<protein>
    <submittedName>
        <fullName evidence="2">Uncharacterized protein</fullName>
    </submittedName>
</protein>
<keyword evidence="3" id="KW-1185">Reference proteome</keyword>
<dbReference type="AlphaFoldDB" id="A0A2A2M1Y5"/>
<gene>
    <name evidence="2" type="ORF">WR25_04054</name>
</gene>
<accession>A0A2A2M1Y5</accession>
<evidence type="ECO:0000313" key="2">
    <source>
        <dbReference type="EMBL" id="PAV92440.1"/>
    </source>
</evidence>
<feature type="region of interest" description="Disordered" evidence="1">
    <location>
        <begin position="204"/>
        <end position="250"/>
    </location>
</feature>
<proteinExistence type="predicted"/>
<dbReference type="Proteomes" id="UP000218231">
    <property type="component" value="Unassembled WGS sequence"/>
</dbReference>
<evidence type="ECO:0000256" key="1">
    <source>
        <dbReference type="SAM" id="MobiDB-lite"/>
    </source>
</evidence>
<evidence type="ECO:0000313" key="3">
    <source>
        <dbReference type="Proteomes" id="UP000218231"/>
    </source>
</evidence>
<feature type="region of interest" description="Disordered" evidence="1">
    <location>
        <begin position="50"/>
        <end position="72"/>
    </location>
</feature>
<name>A0A2A2M1Y5_9BILA</name>
<dbReference type="EMBL" id="LIAE01006196">
    <property type="protein sequence ID" value="PAV92440.1"/>
    <property type="molecule type" value="Genomic_DNA"/>
</dbReference>
<organism evidence="2 3">
    <name type="scientific">Diploscapter pachys</name>
    <dbReference type="NCBI Taxonomy" id="2018661"/>
    <lineage>
        <taxon>Eukaryota</taxon>
        <taxon>Metazoa</taxon>
        <taxon>Ecdysozoa</taxon>
        <taxon>Nematoda</taxon>
        <taxon>Chromadorea</taxon>
        <taxon>Rhabditida</taxon>
        <taxon>Rhabditina</taxon>
        <taxon>Rhabditomorpha</taxon>
        <taxon>Rhabditoidea</taxon>
        <taxon>Rhabditidae</taxon>
        <taxon>Diploscapter</taxon>
    </lineage>
</organism>